<accession>A0A914E5L2</accession>
<evidence type="ECO:0000256" key="2">
    <source>
        <dbReference type="ARBA" id="ARBA00023002"/>
    </source>
</evidence>
<dbReference type="WBParaSite" id="ACRNAN_scaffold5842.g23276.t1">
    <property type="protein sequence ID" value="ACRNAN_scaffold5842.g23276.t1"/>
    <property type="gene ID" value="ACRNAN_scaffold5842.g23276"/>
</dbReference>
<dbReference type="GO" id="GO:0016491">
    <property type="term" value="F:oxidoreductase activity"/>
    <property type="evidence" value="ECO:0007669"/>
    <property type="project" value="UniProtKB-KW"/>
</dbReference>
<dbReference type="GO" id="GO:0005737">
    <property type="term" value="C:cytoplasm"/>
    <property type="evidence" value="ECO:0007669"/>
    <property type="project" value="TreeGrafter"/>
</dbReference>
<dbReference type="Proteomes" id="UP000887540">
    <property type="component" value="Unplaced"/>
</dbReference>
<dbReference type="PANTHER" id="PTHR43544:SF7">
    <property type="entry name" value="NADB-LER2"/>
    <property type="match status" value="1"/>
</dbReference>
<dbReference type="InterPro" id="IPR036291">
    <property type="entry name" value="NAD(P)-bd_dom_sf"/>
</dbReference>
<evidence type="ECO:0000256" key="1">
    <source>
        <dbReference type="ARBA" id="ARBA00022857"/>
    </source>
</evidence>
<sequence length="210" mass="23016">MYQKIGSNVLVTGANRGIGLGLVKELSKLEEVQHIFACFYNQVKIEELKTFQEQCPKVYIIELDVTNDESIQKALSEIRNILGENSSLNLLINNAAILEQGGVTVQEPNRENFLRHLNTNSLGPVMVNAAFLTLLRNATSLNQPAKIVNISSLNGSIEKGSGTPFISAEGSFKNIVYGMSKCALNHYTKALAQEEPSIISIAICPGWDHL</sequence>
<reference evidence="5" key="1">
    <citation type="submission" date="2022-11" db="UniProtKB">
        <authorList>
            <consortium name="WormBaseParasite"/>
        </authorList>
    </citation>
    <scope>IDENTIFICATION</scope>
</reference>
<dbReference type="Gene3D" id="3.40.50.720">
    <property type="entry name" value="NAD(P)-binding Rossmann-like Domain"/>
    <property type="match status" value="1"/>
</dbReference>
<protein>
    <submittedName>
        <fullName evidence="5">Uncharacterized protein</fullName>
    </submittedName>
</protein>
<organism evidence="4 5">
    <name type="scientific">Acrobeloides nanus</name>
    <dbReference type="NCBI Taxonomy" id="290746"/>
    <lineage>
        <taxon>Eukaryota</taxon>
        <taxon>Metazoa</taxon>
        <taxon>Ecdysozoa</taxon>
        <taxon>Nematoda</taxon>
        <taxon>Chromadorea</taxon>
        <taxon>Rhabditida</taxon>
        <taxon>Tylenchina</taxon>
        <taxon>Cephalobomorpha</taxon>
        <taxon>Cephaloboidea</taxon>
        <taxon>Cephalobidae</taxon>
        <taxon>Acrobeloides</taxon>
    </lineage>
</organism>
<keyword evidence="2" id="KW-0560">Oxidoreductase</keyword>
<dbReference type="InterPro" id="IPR051468">
    <property type="entry name" value="Fungal_SecMetab_SDRs"/>
</dbReference>
<dbReference type="PRINTS" id="PR00081">
    <property type="entry name" value="GDHRDH"/>
</dbReference>
<comment type="similarity">
    <text evidence="3">Belongs to the short-chain dehydrogenases/reductases (SDR) family.</text>
</comment>
<name>A0A914E5L2_9BILA</name>
<dbReference type="PANTHER" id="PTHR43544">
    <property type="entry name" value="SHORT-CHAIN DEHYDROGENASE/REDUCTASE"/>
    <property type="match status" value="1"/>
</dbReference>
<proteinExistence type="inferred from homology"/>
<keyword evidence="1" id="KW-0521">NADP</keyword>
<dbReference type="SUPFAM" id="SSF51735">
    <property type="entry name" value="NAD(P)-binding Rossmann-fold domains"/>
    <property type="match status" value="1"/>
</dbReference>
<evidence type="ECO:0000313" key="4">
    <source>
        <dbReference type="Proteomes" id="UP000887540"/>
    </source>
</evidence>
<dbReference type="PRINTS" id="PR00080">
    <property type="entry name" value="SDRFAMILY"/>
</dbReference>
<dbReference type="Pfam" id="PF00106">
    <property type="entry name" value="adh_short"/>
    <property type="match status" value="1"/>
</dbReference>
<keyword evidence="4" id="KW-1185">Reference proteome</keyword>
<evidence type="ECO:0000313" key="5">
    <source>
        <dbReference type="WBParaSite" id="ACRNAN_scaffold5842.g23276.t1"/>
    </source>
</evidence>
<evidence type="ECO:0000256" key="3">
    <source>
        <dbReference type="RuleBase" id="RU000363"/>
    </source>
</evidence>
<dbReference type="InterPro" id="IPR002347">
    <property type="entry name" value="SDR_fam"/>
</dbReference>
<dbReference type="AlphaFoldDB" id="A0A914E5L2"/>